<evidence type="ECO:0000256" key="2">
    <source>
        <dbReference type="SAM" id="Phobius"/>
    </source>
</evidence>
<keyword evidence="2" id="KW-1133">Transmembrane helix</keyword>
<feature type="compositionally biased region" description="Polar residues" evidence="1">
    <location>
        <begin position="406"/>
        <end position="431"/>
    </location>
</feature>
<proteinExistence type="predicted"/>
<sequence length="777" mass="84927">MSSSAAISTRAPAPRIMRPAFSQLVATHISRSRSVWRCARNGQSEKTDRISRRIDQYHRHPLFSQQKLEARHDGSPTPNPKHSTWGWGVWRSFPGFSGLSSGRKKSVRDSEQEQLYNHMELLRKQIEADPYSALFGRRLEPFHKLEKSDTSFNGFLQSFMNPKKPTRARSAELTQKQKGSNSNHVGLQYDPISGRMAPMPPIASEPKNEETKAGSHQIVDCSPGSEVDPKFVSNPNLLQDGQSQPGISKLQTEAPLGSHSTVECPPGSELDALYQSNTVASPDANIRTQVPRETTKKPDVSIDRSPNNEMESLFVSGSIESEHAPLETFKDIEPKKRLNSDSGLASGTNVECPPGSELEAKFISEPASQLVDTLPSGLENQRRSGPVSVPIDCPPGNELDAKFSSGLASPNPHTGNTSHQEAISSGQSGFHSSVECPPSSEVETPILSELASQDSSESRAQTTVDCPPGSELKAKFMSNPTSNSDGQLKPATTVELDNSNKADISIECAPGNELEAKLVSDVAGAKSFFKAENLGTLQASDIRAQHASEETKTQQTRSLDFDASEDRVGDFYLQQQKLATENENQTPSRHLSPEFHILAYDASTSQVTTAQASSFFGINESVTSSEILFRLHNPAKFLPYFDKMQQNGYEIATGGGDILVFRKIQNASRPDALNHTHQAGHEDPHCLSDSPAEPKALHHESSKAFQPSSASGHEDEKPTKPNSLFRKAGRRMLFGGTITVATCYAIGVVTEFFRTGGKDGRGIDGFTVFESDRRRWD</sequence>
<comment type="caution">
    <text evidence="3">The sequence shown here is derived from an EMBL/GenBank/DDBJ whole genome shotgun (WGS) entry which is preliminary data.</text>
</comment>
<keyword evidence="2" id="KW-0472">Membrane</keyword>
<dbReference type="GeneID" id="34580728"/>
<feature type="region of interest" description="Disordered" evidence="1">
    <location>
        <begin position="325"/>
        <end position="490"/>
    </location>
</feature>
<dbReference type="AlphaFoldDB" id="A0A1F5L6N6"/>
<reference evidence="3 4" key="1">
    <citation type="journal article" date="2016" name="Sci. Rep.">
        <title>Penicillium arizonense, a new, genome sequenced fungal species, reveals a high chemical diversity in secreted metabolites.</title>
        <authorList>
            <person name="Grijseels S."/>
            <person name="Nielsen J.C."/>
            <person name="Randelovic M."/>
            <person name="Nielsen J."/>
            <person name="Nielsen K.F."/>
            <person name="Workman M."/>
            <person name="Frisvad J.C."/>
        </authorList>
    </citation>
    <scope>NUCLEOTIDE SEQUENCE [LARGE SCALE GENOMIC DNA]</scope>
    <source>
        <strain evidence="3 4">CBS 141311</strain>
    </source>
</reference>
<feature type="compositionally biased region" description="Basic and acidic residues" evidence="1">
    <location>
        <begin position="325"/>
        <end position="339"/>
    </location>
</feature>
<dbReference type="EMBL" id="LXJU01000026">
    <property type="protein sequence ID" value="OGE48716.1"/>
    <property type="molecule type" value="Genomic_DNA"/>
</dbReference>
<feature type="region of interest" description="Disordered" evidence="1">
    <location>
        <begin position="673"/>
        <end position="724"/>
    </location>
</feature>
<dbReference type="Proteomes" id="UP000177622">
    <property type="component" value="Unassembled WGS sequence"/>
</dbReference>
<feature type="compositionally biased region" description="Polar residues" evidence="1">
    <location>
        <begin position="172"/>
        <end position="185"/>
    </location>
</feature>
<name>A0A1F5L6N6_PENAI</name>
<dbReference type="RefSeq" id="XP_022484171.1">
    <property type="nucleotide sequence ID" value="XM_022635994.1"/>
</dbReference>
<organism evidence="3 4">
    <name type="scientific">Penicillium arizonense</name>
    <dbReference type="NCBI Taxonomy" id="1835702"/>
    <lineage>
        <taxon>Eukaryota</taxon>
        <taxon>Fungi</taxon>
        <taxon>Dikarya</taxon>
        <taxon>Ascomycota</taxon>
        <taxon>Pezizomycotina</taxon>
        <taxon>Eurotiomycetes</taxon>
        <taxon>Eurotiomycetidae</taxon>
        <taxon>Eurotiales</taxon>
        <taxon>Aspergillaceae</taxon>
        <taxon>Penicillium</taxon>
    </lineage>
</organism>
<keyword evidence="2" id="KW-0812">Transmembrane</keyword>
<feature type="transmembrane region" description="Helical" evidence="2">
    <location>
        <begin position="732"/>
        <end position="753"/>
    </location>
</feature>
<feature type="compositionally biased region" description="Low complexity" evidence="1">
    <location>
        <begin position="432"/>
        <end position="443"/>
    </location>
</feature>
<dbReference type="OrthoDB" id="3946750at2759"/>
<accession>A0A1F5L6N6</accession>
<feature type="compositionally biased region" description="Polar residues" evidence="1">
    <location>
        <begin position="450"/>
        <end position="464"/>
    </location>
</feature>
<keyword evidence="4" id="KW-1185">Reference proteome</keyword>
<dbReference type="STRING" id="1835702.A0A1F5L6N6"/>
<protein>
    <submittedName>
        <fullName evidence="3">Uncharacterized protein</fullName>
    </submittedName>
</protein>
<feature type="region of interest" description="Disordered" evidence="1">
    <location>
        <begin position="158"/>
        <end position="218"/>
    </location>
</feature>
<feature type="compositionally biased region" description="Polar residues" evidence="1">
    <location>
        <begin position="340"/>
        <end position="349"/>
    </location>
</feature>
<evidence type="ECO:0000256" key="1">
    <source>
        <dbReference type="SAM" id="MobiDB-lite"/>
    </source>
</evidence>
<evidence type="ECO:0000313" key="3">
    <source>
        <dbReference type="EMBL" id="OGE48716.1"/>
    </source>
</evidence>
<evidence type="ECO:0000313" key="4">
    <source>
        <dbReference type="Proteomes" id="UP000177622"/>
    </source>
</evidence>
<gene>
    <name evidence="3" type="ORF">PENARI_c026G09731</name>
</gene>